<comment type="similarity">
    <text evidence="2 9">Belongs to the glycosyl hydrolase 7 (cellulase C) family.</text>
</comment>
<dbReference type="STRING" id="1884261.A0A5C3Q9V0"/>
<evidence type="ECO:0000256" key="5">
    <source>
        <dbReference type="ARBA" id="ARBA00023001"/>
    </source>
</evidence>
<keyword evidence="3" id="KW-0732">Signal</keyword>
<dbReference type="PRINTS" id="PR00734">
    <property type="entry name" value="GLHYDRLASE7"/>
</dbReference>
<evidence type="ECO:0000256" key="7">
    <source>
        <dbReference type="ARBA" id="ARBA00023295"/>
    </source>
</evidence>
<dbReference type="InterPro" id="IPR037019">
    <property type="entry name" value="Glyco_hydro_7_sf"/>
</dbReference>
<dbReference type="PANTHER" id="PTHR33753:SF2">
    <property type="entry name" value="GLYCOSIDE HYDROLASE FAMILY 7 PROTEIN"/>
    <property type="match status" value="1"/>
</dbReference>
<evidence type="ECO:0000256" key="4">
    <source>
        <dbReference type="ARBA" id="ARBA00022801"/>
    </source>
</evidence>
<evidence type="ECO:0000256" key="3">
    <source>
        <dbReference type="ARBA" id="ARBA00022729"/>
    </source>
</evidence>
<gene>
    <name evidence="10" type="ORF">BDV98DRAFT_613655</name>
</gene>
<dbReference type="EC" id="3.2.1.-" evidence="9"/>
<keyword evidence="5 9" id="KW-0136">Cellulose degradation</keyword>
<evidence type="ECO:0000256" key="6">
    <source>
        <dbReference type="ARBA" id="ARBA00023277"/>
    </source>
</evidence>
<evidence type="ECO:0000313" key="11">
    <source>
        <dbReference type="Proteomes" id="UP000305067"/>
    </source>
</evidence>
<dbReference type="InterPro" id="IPR001722">
    <property type="entry name" value="Glyco_hydro_7"/>
</dbReference>
<evidence type="ECO:0000313" key="10">
    <source>
        <dbReference type="EMBL" id="TFK98835.1"/>
    </source>
</evidence>
<evidence type="ECO:0000256" key="1">
    <source>
        <dbReference type="ARBA" id="ARBA00001641"/>
    </source>
</evidence>
<dbReference type="EMBL" id="ML178837">
    <property type="protein sequence ID" value="TFK98835.1"/>
    <property type="molecule type" value="Genomic_DNA"/>
</dbReference>
<name>A0A5C3Q9V0_9AGAR</name>
<organism evidence="10 11">
    <name type="scientific">Pterulicium gracile</name>
    <dbReference type="NCBI Taxonomy" id="1884261"/>
    <lineage>
        <taxon>Eukaryota</taxon>
        <taxon>Fungi</taxon>
        <taxon>Dikarya</taxon>
        <taxon>Basidiomycota</taxon>
        <taxon>Agaricomycotina</taxon>
        <taxon>Agaricomycetes</taxon>
        <taxon>Agaricomycetidae</taxon>
        <taxon>Agaricales</taxon>
        <taxon>Pleurotineae</taxon>
        <taxon>Pterulaceae</taxon>
        <taxon>Pterulicium</taxon>
    </lineage>
</organism>
<dbReference type="PANTHER" id="PTHR33753">
    <property type="entry name" value="1,4-BETA-D-GLUCAN CELLOBIOHYDROLASE B"/>
    <property type="match status" value="1"/>
</dbReference>
<dbReference type="GO" id="GO:0030245">
    <property type="term" value="P:cellulose catabolic process"/>
    <property type="evidence" value="ECO:0007669"/>
    <property type="project" value="UniProtKB-KW"/>
</dbReference>
<protein>
    <recommendedName>
        <fullName evidence="9">Glucanase</fullName>
        <ecNumber evidence="9">3.2.1.-</ecNumber>
    </recommendedName>
</protein>
<keyword evidence="7 9" id="KW-0326">Glycosidase</keyword>
<accession>A0A5C3Q9V0</accession>
<comment type="catalytic activity">
    <reaction evidence="1">
        <text>Hydrolysis of (1-&gt;4)-beta-D-glucosidic linkages in cellulose and cellotetraose, releasing cellobiose from the non-reducing ends of the chains.</text>
        <dbReference type="EC" id="3.2.1.91"/>
    </reaction>
</comment>
<dbReference type="Gene3D" id="2.70.100.10">
    <property type="entry name" value="Glycoside hydrolase, family 7, domain"/>
    <property type="match status" value="2"/>
</dbReference>
<dbReference type="CDD" id="cd07999">
    <property type="entry name" value="GH7_CBH_EG"/>
    <property type="match status" value="1"/>
</dbReference>
<dbReference type="AlphaFoldDB" id="A0A5C3Q9V0"/>
<keyword evidence="11" id="KW-1185">Reference proteome</keyword>
<keyword evidence="8 9" id="KW-0624">Polysaccharide degradation</keyword>
<dbReference type="Proteomes" id="UP000305067">
    <property type="component" value="Unassembled WGS sequence"/>
</dbReference>
<evidence type="ECO:0000256" key="8">
    <source>
        <dbReference type="ARBA" id="ARBA00023326"/>
    </source>
</evidence>
<dbReference type="Pfam" id="PF00840">
    <property type="entry name" value="Glyco_hydro_7"/>
    <property type="match status" value="2"/>
</dbReference>
<evidence type="ECO:0000256" key="9">
    <source>
        <dbReference type="RuleBase" id="RU361164"/>
    </source>
</evidence>
<proteinExistence type="inferred from homology"/>
<keyword evidence="6" id="KW-0119">Carbohydrate metabolism</keyword>
<dbReference type="OrthoDB" id="412382at2759"/>
<keyword evidence="4 9" id="KW-0378">Hydrolase</keyword>
<dbReference type="InterPro" id="IPR013320">
    <property type="entry name" value="ConA-like_dom_sf"/>
</dbReference>
<dbReference type="GO" id="GO:0016162">
    <property type="term" value="F:cellulose 1,4-beta-cellobiosidase activity"/>
    <property type="evidence" value="ECO:0007669"/>
    <property type="project" value="UniProtKB-EC"/>
</dbReference>
<dbReference type="SUPFAM" id="SSF49899">
    <property type="entry name" value="Concanavalin A-like lectins/glucanases"/>
    <property type="match status" value="1"/>
</dbReference>
<evidence type="ECO:0000256" key="2">
    <source>
        <dbReference type="ARBA" id="ARBA00006044"/>
    </source>
</evidence>
<reference evidence="10 11" key="1">
    <citation type="journal article" date="2019" name="Nat. Ecol. Evol.">
        <title>Megaphylogeny resolves global patterns of mushroom evolution.</title>
        <authorList>
            <person name="Varga T."/>
            <person name="Krizsan K."/>
            <person name="Foldi C."/>
            <person name="Dima B."/>
            <person name="Sanchez-Garcia M."/>
            <person name="Sanchez-Ramirez S."/>
            <person name="Szollosi G.J."/>
            <person name="Szarkandi J.G."/>
            <person name="Papp V."/>
            <person name="Albert L."/>
            <person name="Andreopoulos W."/>
            <person name="Angelini C."/>
            <person name="Antonin V."/>
            <person name="Barry K.W."/>
            <person name="Bougher N.L."/>
            <person name="Buchanan P."/>
            <person name="Buyck B."/>
            <person name="Bense V."/>
            <person name="Catcheside P."/>
            <person name="Chovatia M."/>
            <person name="Cooper J."/>
            <person name="Damon W."/>
            <person name="Desjardin D."/>
            <person name="Finy P."/>
            <person name="Geml J."/>
            <person name="Haridas S."/>
            <person name="Hughes K."/>
            <person name="Justo A."/>
            <person name="Karasinski D."/>
            <person name="Kautmanova I."/>
            <person name="Kiss B."/>
            <person name="Kocsube S."/>
            <person name="Kotiranta H."/>
            <person name="LaButti K.M."/>
            <person name="Lechner B.E."/>
            <person name="Liimatainen K."/>
            <person name="Lipzen A."/>
            <person name="Lukacs Z."/>
            <person name="Mihaltcheva S."/>
            <person name="Morgado L.N."/>
            <person name="Niskanen T."/>
            <person name="Noordeloos M.E."/>
            <person name="Ohm R.A."/>
            <person name="Ortiz-Santana B."/>
            <person name="Ovrebo C."/>
            <person name="Racz N."/>
            <person name="Riley R."/>
            <person name="Savchenko A."/>
            <person name="Shiryaev A."/>
            <person name="Soop K."/>
            <person name="Spirin V."/>
            <person name="Szebenyi C."/>
            <person name="Tomsovsky M."/>
            <person name="Tulloss R.E."/>
            <person name="Uehling J."/>
            <person name="Grigoriev I.V."/>
            <person name="Vagvolgyi C."/>
            <person name="Papp T."/>
            <person name="Martin F.M."/>
            <person name="Miettinen O."/>
            <person name="Hibbett D.S."/>
            <person name="Nagy L.G."/>
        </authorList>
    </citation>
    <scope>NUCLEOTIDE SEQUENCE [LARGE SCALE GENOMIC DNA]</scope>
    <source>
        <strain evidence="10 11">CBS 309.79</strain>
    </source>
</reference>
<sequence length="399" mass="43745">MSGVLALSTGSVDAENHPKITVQQCNASKTCTTQQREIVLDSNWRWLRNNKQGQYNNCYTGNTRDPILCSSPTTCTQNCALEGANYSGTYGITASGNSVRLQFVTKGQYGTNVGTRVYLMDTASTYQMFSLLNQEFTFDVDMSNLPCGLNGALYFVQMDKDGGMSRFPSNKYGTIYCDAQCARDIKLINGECANLLDWANSPTDPEAGKGHYGTCFNEMDIWEASKMASAYTPHTCGQGGGQVRCEGSECASFDDRYSGICDKDGKTVNTNSKITVVTQIIASGGALTEIKRSYDFFGDINDFVDNGGMRAMGQALQKGMVLAMSIWDDHEAEMLWLDGSYPLDMDPSEPGITRGECAQDSEWRFVFADSGRPTYVHSTFPNASVTFSNIKYGPLNSTF</sequence>